<dbReference type="InterPro" id="IPR010920">
    <property type="entry name" value="LSM_dom_sf"/>
</dbReference>
<evidence type="ECO:0008006" key="11">
    <source>
        <dbReference type="Google" id="ProtNLM"/>
    </source>
</evidence>
<dbReference type="PANTHER" id="PTHR30347:SF1">
    <property type="entry name" value="MECHANOSENSITIVE CHANNEL MSCK"/>
    <property type="match status" value="1"/>
</dbReference>
<evidence type="ECO:0000259" key="9">
    <source>
        <dbReference type="Pfam" id="PF21082"/>
    </source>
</evidence>
<comment type="subcellular location">
    <subcellularLocation>
        <location evidence="1">Cell membrane</location>
        <topology evidence="1">Multi-pass membrane protein</topology>
    </subcellularLocation>
</comment>
<reference evidence="10" key="1">
    <citation type="submission" date="2018-05" db="EMBL/GenBank/DDBJ databases">
        <authorList>
            <person name="Lanie J.A."/>
            <person name="Ng W.-L."/>
            <person name="Kazmierczak K.M."/>
            <person name="Andrzejewski T.M."/>
            <person name="Davidsen T.M."/>
            <person name="Wayne K.J."/>
            <person name="Tettelin H."/>
            <person name="Glass J.I."/>
            <person name="Rusch D."/>
            <person name="Podicherti R."/>
            <person name="Tsui H.-C.T."/>
            <person name="Winkler M.E."/>
        </authorList>
    </citation>
    <scope>NUCLEOTIDE SEQUENCE</scope>
</reference>
<dbReference type="InterPro" id="IPR011066">
    <property type="entry name" value="MscS_channel_C_sf"/>
</dbReference>
<organism evidence="10">
    <name type="scientific">marine metagenome</name>
    <dbReference type="NCBI Taxonomy" id="408172"/>
    <lineage>
        <taxon>unclassified sequences</taxon>
        <taxon>metagenomes</taxon>
        <taxon>ecological metagenomes</taxon>
    </lineage>
</organism>
<evidence type="ECO:0000313" key="10">
    <source>
        <dbReference type="EMBL" id="SVA67090.1"/>
    </source>
</evidence>
<dbReference type="InterPro" id="IPR052702">
    <property type="entry name" value="MscS-like_channel"/>
</dbReference>
<feature type="transmembrane region" description="Helical" evidence="7">
    <location>
        <begin position="123"/>
        <end position="143"/>
    </location>
</feature>
<keyword evidence="6 7" id="KW-0472">Membrane</keyword>
<feature type="transmembrane region" description="Helical" evidence="7">
    <location>
        <begin position="100"/>
        <end position="117"/>
    </location>
</feature>
<dbReference type="EMBL" id="UINC01016037">
    <property type="protein sequence ID" value="SVA67090.1"/>
    <property type="molecule type" value="Genomic_DNA"/>
</dbReference>
<dbReference type="AlphaFoldDB" id="A0A381XR23"/>
<feature type="transmembrane region" description="Helical" evidence="7">
    <location>
        <begin position="57"/>
        <end position="79"/>
    </location>
</feature>
<proteinExistence type="inferred from homology"/>
<accession>A0A381XR23</accession>
<name>A0A381XR23_9ZZZZ</name>
<dbReference type="InterPro" id="IPR023408">
    <property type="entry name" value="MscS_beta-dom_sf"/>
</dbReference>
<dbReference type="Gene3D" id="1.10.287.1260">
    <property type="match status" value="1"/>
</dbReference>
<evidence type="ECO:0000256" key="4">
    <source>
        <dbReference type="ARBA" id="ARBA00022692"/>
    </source>
</evidence>
<feature type="transmembrane region" description="Helical" evidence="7">
    <location>
        <begin position="18"/>
        <end position="37"/>
    </location>
</feature>
<dbReference type="InterPro" id="IPR011014">
    <property type="entry name" value="MscS_channel_TM-2"/>
</dbReference>
<comment type="similarity">
    <text evidence="2">Belongs to the MscS (TC 1.A.23) family.</text>
</comment>
<keyword evidence="3" id="KW-1003">Cell membrane</keyword>
<evidence type="ECO:0000256" key="7">
    <source>
        <dbReference type="SAM" id="Phobius"/>
    </source>
</evidence>
<feature type="domain" description="Mechanosensitive ion channel MscS C-terminal" evidence="9">
    <location>
        <begin position="220"/>
        <end position="304"/>
    </location>
</feature>
<dbReference type="GO" id="GO:0055085">
    <property type="term" value="P:transmembrane transport"/>
    <property type="evidence" value="ECO:0007669"/>
    <property type="project" value="InterPro"/>
</dbReference>
<dbReference type="SUPFAM" id="SSF82861">
    <property type="entry name" value="Mechanosensitive channel protein MscS (YggB), transmembrane region"/>
    <property type="match status" value="1"/>
</dbReference>
<evidence type="ECO:0000256" key="1">
    <source>
        <dbReference type="ARBA" id="ARBA00004651"/>
    </source>
</evidence>
<dbReference type="Pfam" id="PF21082">
    <property type="entry name" value="MS_channel_3rd"/>
    <property type="match status" value="1"/>
</dbReference>
<keyword evidence="4 7" id="KW-0812">Transmembrane</keyword>
<evidence type="ECO:0000256" key="2">
    <source>
        <dbReference type="ARBA" id="ARBA00008017"/>
    </source>
</evidence>
<protein>
    <recommendedName>
        <fullName evidence="11">Mechanosensitive ion channel protein MscS</fullName>
    </recommendedName>
</protein>
<dbReference type="Gene3D" id="3.30.70.100">
    <property type="match status" value="1"/>
</dbReference>
<dbReference type="Pfam" id="PF00924">
    <property type="entry name" value="MS_channel_2nd"/>
    <property type="match status" value="1"/>
</dbReference>
<dbReference type="SUPFAM" id="SSF50182">
    <property type="entry name" value="Sm-like ribonucleoproteins"/>
    <property type="match status" value="1"/>
</dbReference>
<evidence type="ECO:0000259" key="8">
    <source>
        <dbReference type="Pfam" id="PF00924"/>
    </source>
</evidence>
<evidence type="ECO:0000256" key="5">
    <source>
        <dbReference type="ARBA" id="ARBA00022989"/>
    </source>
</evidence>
<evidence type="ECO:0000256" key="6">
    <source>
        <dbReference type="ARBA" id="ARBA00023136"/>
    </source>
</evidence>
<feature type="domain" description="Mechanosensitive ion channel MscS" evidence="8">
    <location>
        <begin position="146"/>
        <end position="213"/>
    </location>
</feature>
<evidence type="ECO:0000256" key="3">
    <source>
        <dbReference type="ARBA" id="ARBA00022475"/>
    </source>
</evidence>
<gene>
    <name evidence="10" type="ORF">METZ01_LOCUS119944</name>
</gene>
<dbReference type="SUPFAM" id="SSF82689">
    <property type="entry name" value="Mechanosensitive channel protein MscS (YggB), C-terminal domain"/>
    <property type="match status" value="1"/>
</dbReference>
<dbReference type="GO" id="GO:0005886">
    <property type="term" value="C:plasma membrane"/>
    <property type="evidence" value="ECO:0007669"/>
    <property type="project" value="UniProtKB-SubCell"/>
</dbReference>
<sequence>MNNFWKNLLKPDSGLAKFLLFAFVFFFFSLEFLPFLEPIKNFLNADSLSINIGESKFSAYLIIQGVLIIATLLWVTGILSDIAAKFVKKIAGINSNNRNLITKALQILIYFIAFQIGMNFLGIDLTALAVFSGALGIGIGFGLQKITSNFISGIIILFEKTVQNDDLIELNDGTLGFLRNTGSRASLIETYDGKEVMVPNEDLITNRVINYTHSNKKARIKINIGVSYGCDIKKAQELILESAKEHPRTSKNPTALCFLEEFADNSVNFILLFWVNDVVEGRYGPRSEVLFSIWDKFKENNIEIPFPQRDIHIKGSLTGGD</sequence>
<dbReference type="InterPro" id="IPR049278">
    <property type="entry name" value="MS_channel_C"/>
</dbReference>
<dbReference type="Gene3D" id="2.30.30.60">
    <property type="match status" value="1"/>
</dbReference>
<dbReference type="PANTHER" id="PTHR30347">
    <property type="entry name" value="POTASSIUM CHANNEL RELATED"/>
    <property type="match status" value="1"/>
</dbReference>
<keyword evidence="5 7" id="KW-1133">Transmembrane helix</keyword>
<dbReference type="InterPro" id="IPR006685">
    <property type="entry name" value="MscS_channel_2nd"/>
</dbReference>